<organism evidence="1 2">
    <name type="scientific">Cirrhinus molitorella</name>
    <name type="common">mud carp</name>
    <dbReference type="NCBI Taxonomy" id="172907"/>
    <lineage>
        <taxon>Eukaryota</taxon>
        <taxon>Metazoa</taxon>
        <taxon>Chordata</taxon>
        <taxon>Craniata</taxon>
        <taxon>Vertebrata</taxon>
        <taxon>Euteleostomi</taxon>
        <taxon>Actinopterygii</taxon>
        <taxon>Neopterygii</taxon>
        <taxon>Teleostei</taxon>
        <taxon>Ostariophysi</taxon>
        <taxon>Cypriniformes</taxon>
        <taxon>Cyprinidae</taxon>
        <taxon>Labeoninae</taxon>
        <taxon>Labeonini</taxon>
        <taxon>Cirrhinus</taxon>
    </lineage>
</organism>
<comment type="caution">
    <text evidence="1">The sequence shown here is derived from an EMBL/GenBank/DDBJ whole genome shotgun (WGS) entry which is preliminary data.</text>
</comment>
<reference evidence="1 2" key="1">
    <citation type="submission" date="2023-09" db="EMBL/GenBank/DDBJ databases">
        <authorList>
            <person name="Wang M."/>
        </authorList>
    </citation>
    <scope>NUCLEOTIDE SEQUENCE [LARGE SCALE GENOMIC DNA]</scope>
    <source>
        <strain evidence="1">GT-2023</strain>
        <tissue evidence="1">Liver</tissue>
    </source>
</reference>
<dbReference type="EMBL" id="JAYMGO010000003">
    <property type="protein sequence ID" value="KAL1276856.1"/>
    <property type="molecule type" value="Genomic_DNA"/>
</dbReference>
<name>A0ABR3NJ90_9TELE</name>
<dbReference type="Proteomes" id="UP001558613">
    <property type="component" value="Unassembled WGS sequence"/>
</dbReference>
<feature type="non-terminal residue" evidence="1">
    <location>
        <position position="1"/>
    </location>
</feature>
<sequence length="147" mass="16805">PTNFLPSGDEEIVNPPVMMEAWCHFLATLSNTLDDIKTRSSFVAPWGQCAIPQWWRAGQFPSGFRYNVHRSFILIYYGDIAEKDNLGSWPFHGFSDMYRSSLTIRRYCETGNLAGRAIQCLAYMFIALSDHYENAEQTTCRSVKSDS</sequence>
<keyword evidence="2" id="KW-1185">Reference proteome</keyword>
<evidence type="ECO:0000313" key="1">
    <source>
        <dbReference type="EMBL" id="KAL1276856.1"/>
    </source>
</evidence>
<gene>
    <name evidence="1" type="ORF">QQF64_023529</name>
</gene>
<protein>
    <submittedName>
        <fullName evidence="1">Uncharacterized protein</fullName>
    </submittedName>
</protein>
<proteinExistence type="predicted"/>
<accession>A0ABR3NJ90</accession>
<evidence type="ECO:0000313" key="2">
    <source>
        <dbReference type="Proteomes" id="UP001558613"/>
    </source>
</evidence>